<feature type="transmembrane region" description="Helical" evidence="8">
    <location>
        <begin position="347"/>
        <end position="370"/>
    </location>
</feature>
<dbReference type="GO" id="GO:0005886">
    <property type="term" value="C:plasma membrane"/>
    <property type="evidence" value="ECO:0007669"/>
    <property type="project" value="UniProtKB-SubCell"/>
</dbReference>
<proteinExistence type="inferred from homology"/>
<comment type="similarity">
    <text evidence="7">Belongs to the GntP permease family.</text>
</comment>
<dbReference type="EMBL" id="FNAU01000003">
    <property type="protein sequence ID" value="SDE16733.1"/>
    <property type="molecule type" value="Genomic_DNA"/>
</dbReference>
<dbReference type="Pfam" id="PF02447">
    <property type="entry name" value="GntP_permease"/>
    <property type="match status" value="1"/>
</dbReference>
<feature type="transmembrane region" description="Helical" evidence="8">
    <location>
        <begin position="160"/>
        <end position="180"/>
    </location>
</feature>
<evidence type="ECO:0000313" key="9">
    <source>
        <dbReference type="EMBL" id="MDY5153390.1"/>
    </source>
</evidence>
<feature type="transmembrane region" description="Helical" evidence="8">
    <location>
        <begin position="437"/>
        <end position="461"/>
    </location>
</feature>
<feature type="transmembrane region" description="Helical" evidence="8">
    <location>
        <begin position="281"/>
        <end position="302"/>
    </location>
</feature>
<reference evidence="9" key="3">
    <citation type="submission" date="2023-10" db="EMBL/GenBank/DDBJ databases">
        <title>Whole Genome based description of the genera Actinobaculum and Actinotignum reveals a complex phylogenetic relationship within the species included in the genus Actinotignum.</title>
        <authorList>
            <person name="Jensen C.S."/>
            <person name="Dargis R."/>
            <person name="Kemp M."/>
            <person name="Christensen J.J."/>
        </authorList>
    </citation>
    <scope>NUCLEOTIDE SEQUENCE</scope>
    <source>
        <strain evidence="9">Actinobaculum_suis_CCUG19206T</strain>
    </source>
</reference>
<keyword evidence="3" id="KW-1003">Cell membrane</keyword>
<reference evidence="11" key="1">
    <citation type="submission" date="2016-10" db="EMBL/GenBank/DDBJ databases">
        <authorList>
            <person name="Varghese N."/>
        </authorList>
    </citation>
    <scope>NUCLEOTIDE SEQUENCE [LARGE SCALE GENOMIC DNA]</scope>
    <source>
        <strain evidence="11">DSM 20639</strain>
    </source>
</reference>
<feature type="transmembrane region" description="Helical" evidence="8">
    <location>
        <begin position="314"/>
        <end position="335"/>
    </location>
</feature>
<feature type="transmembrane region" description="Helical" evidence="8">
    <location>
        <begin position="377"/>
        <end position="396"/>
    </location>
</feature>
<feature type="transmembrane region" description="Helical" evidence="8">
    <location>
        <begin position="249"/>
        <end position="269"/>
    </location>
</feature>
<evidence type="ECO:0000313" key="11">
    <source>
        <dbReference type="Proteomes" id="UP000182744"/>
    </source>
</evidence>
<organism evidence="10 11">
    <name type="scientific">Actinobaculum suis</name>
    <dbReference type="NCBI Taxonomy" id="1657"/>
    <lineage>
        <taxon>Bacteria</taxon>
        <taxon>Bacillati</taxon>
        <taxon>Actinomycetota</taxon>
        <taxon>Actinomycetes</taxon>
        <taxon>Actinomycetales</taxon>
        <taxon>Actinomycetaceae</taxon>
        <taxon>Actinobaculum</taxon>
    </lineage>
</organism>
<evidence type="ECO:0000256" key="4">
    <source>
        <dbReference type="ARBA" id="ARBA00022692"/>
    </source>
</evidence>
<name>A0A0K9EVK0_9ACTO</name>
<keyword evidence="2" id="KW-0813">Transport</keyword>
<evidence type="ECO:0000256" key="6">
    <source>
        <dbReference type="ARBA" id="ARBA00023136"/>
    </source>
</evidence>
<feature type="transmembrane region" description="Helical" evidence="8">
    <location>
        <begin position="123"/>
        <end position="153"/>
    </location>
</feature>
<evidence type="ECO:0000256" key="2">
    <source>
        <dbReference type="ARBA" id="ARBA00022448"/>
    </source>
</evidence>
<accession>A0A0K9EVK0</accession>
<keyword evidence="11" id="KW-1185">Reference proteome</keyword>
<dbReference type="Proteomes" id="UP001273799">
    <property type="component" value="Unassembled WGS sequence"/>
</dbReference>
<dbReference type="AlphaFoldDB" id="A0A0K9EVK0"/>
<dbReference type="PATRIC" id="fig|1657.3.peg.2111"/>
<dbReference type="STRING" id="1657.ACU20_00645"/>
<feature type="transmembrane region" description="Helical" evidence="8">
    <location>
        <begin position="192"/>
        <end position="218"/>
    </location>
</feature>
<evidence type="ECO:0000256" key="8">
    <source>
        <dbReference type="SAM" id="Phobius"/>
    </source>
</evidence>
<gene>
    <name evidence="9" type="ORF">R6G71_04925</name>
    <name evidence="10" type="ORF">SAMN05421878_10324</name>
</gene>
<feature type="transmembrane region" description="Helical" evidence="8">
    <location>
        <begin position="49"/>
        <end position="68"/>
    </location>
</feature>
<evidence type="ECO:0000256" key="3">
    <source>
        <dbReference type="ARBA" id="ARBA00022475"/>
    </source>
</evidence>
<keyword evidence="6 8" id="KW-0472">Membrane</keyword>
<comment type="subcellular location">
    <subcellularLocation>
        <location evidence="1">Cell membrane</location>
        <topology evidence="1">Multi-pass membrane protein</topology>
    </subcellularLocation>
</comment>
<dbReference type="PANTHER" id="PTHR30354">
    <property type="entry name" value="GNT FAMILY GLUCONATE TRANSPORTER"/>
    <property type="match status" value="1"/>
</dbReference>
<dbReference type="GO" id="GO:0015128">
    <property type="term" value="F:gluconate transmembrane transporter activity"/>
    <property type="evidence" value="ECO:0007669"/>
    <property type="project" value="InterPro"/>
</dbReference>
<keyword evidence="5 8" id="KW-1133">Transmembrane helix</keyword>
<reference evidence="10" key="2">
    <citation type="submission" date="2016-10" db="EMBL/GenBank/DDBJ databases">
        <authorList>
            <person name="Varghese N."/>
            <person name="Submissions S."/>
        </authorList>
    </citation>
    <scope>NUCLEOTIDE SEQUENCE</scope>
    <source>
        <strain evidence="10">DSM 20639</strain>
    </source>
</reference>
<protein>
    <submittedName>
        <fullName evidence="9 10">Gluconate:H+ symporter</fullName>
    </submittedName>
</protein>
<feature type="transmembrane region" description="Helical" evidence="8">
    <location>
        <begin position="27"/>
        <end position="44"/>
    </location>
</feature>
<dbReference type="Proteomes" id="UP000182744">
    <property type="component" value="Unassembled WGS sequence"/>
</dbReference>
<evidence type="ECO:0000313" key="10">
    <source>
        <dbReference type="EMBL" id="SDE16733.1"/>
    </source>
</evidence>
<evidence type="ECO:0000256" key="7">
    <source>
        <dbReference type="ARBA" id="ARBA00049663"/>
    </source>
</evidence>
<dbReference type="EMBL" id="JAWNFU010000002">
    <property type="protein sequence ID" value="MDY5153390.1"/>
    <property type="molecule type" value="Genomic_DNA"/>
</dbReference>
<dbReference type="PANTHER" id="PTHR30354:SF22">
    <property type="entry name" value="HIGH-AFFINITY GLUCONATE TRANSPORTER"/>
    <property type="match status" value="1"/>
</dbReference>
<evidence type="ECO:0000256" key="1">
    <source>
        <dbReference type="ARBA" id="ARBA00004651"/>
    </source>
</evidence>
<keyword evidence="4 8" id="KW-0812">Transmembrane</keyword>
<dbReference type="RefSeq" id="WP_049618860.1">
    <property type="nucleotide sequence ID" value="NZ_FNAU01000003.1"/>
</dbReference>
<dbReference type="PIRSF" id="PIRSF002746">
    <property type="entry name" value="Gluconate_transporter"/>
    <property type="match status" value="1"/>
</dbReference>
<sequence>MAGILTQTLPLTAAVGAASSASPTQLIVAALVGVALIILLITALKVHPFLALLFGSFVMALIAGTPLLDAFSSFTTGLGSTVGGVGVLIVLGSMIGELLIRSGGADQIVETIIGATGTKRLPWAMALIAFIIGIPLFFEVGVVLMVPVIMLVARRTKQPLMLLAMPALAGLVCLHCFVPPHPGPLIAIDTLGANIGLTLGIGLIIAIPTVIIAGPLLARPMAKLVPTHVTDEHLEGHQSEVAHSERPSFFASVLIVLIPVVLMLLHSIFEIVGWESDLVAFLGKPLVALLVAVLYGIIVLGLGRGKSLSEVSDIIGGSFAPIASVLLIVGAGGGFKETLVDSGIADVIGGWLSGLPISPLLAAWLVAAFIRVATGSATVATITAAGIVAPLAAGMVPVELALMALAIGAGSTFLSHVNDAGFWLVKEYFHLSVGQTFKTWSVQTCLVSVLGIVWILLINVFV</sequence>
<dbReference type="OrthoDB" id="4325159at2"/>
<dbReference type="NCBIfam" id="TIGR00791">
    <property type="entry name" value="gntP"/>
    <property type="match status" value="1"/>
</dbReference>
<evidence type="ECO:0000256" key="5">
    <source>
        <dbReference type="ARBA" id="ARBA00022989"/>
    </source>
</evidence>
<dbReference type="InterPro" id="IPR003474">
    <property type="entry name" value="Glcn_transporter"/>
</dbReference>